<keyword evidence="3" id="KW-1185">Reference proteome</keyword>
<protein>
    <submittedName>
        <fullName evidence="2">Uncharacterized protein</fullName>
    </submittedName>
</protein>
<gene>
    <name evidence="2" type="ORF">PHAVU_002G019400g</name>
</gene>
<dbReference type="Gramene" id="ESW28803">
    <property type="protein sequence ID" value="ESW28803"/>
    <property type="gene ID" value="PHAVU_002G019400g"/>
</dbReference>
<feature type="compositionally biased region" description="Polar residues" evidence="1">
    <location>
        <begin position="156"/>
        <end position="171"/>
    </location>
</feature>
<dbReference type="eggNOG" id="ENOG502RY92">
    <property type="taxonomic scope" value="Eukaryota"/>
</dbReference>
<dbReference type="PhylomeDB" id="V7CHH4"/>
<dbReference type="PANTHER" id="PTHR31722:SF62">
    <property type="entry name" value="EMB|CAB62433.1"/>
    <property type="match status" value="1"/>
</dbReference>
<accession>V7CHH4</accession>
<evidence type="ECO:0000313" key="2">
    <source>
        <dbReference type="EMBL" id="ESW28803.1"/>
    </source>
</evidence>
<dbReference type="PANTHER" id="PTHR31722">
    <property type="entry name" value="OS06G0675200 PROTEIN"/>
    <property type="match status" value="1"/>
</dbReference>
<dbReference type="EMBL" id="CM002289">
    <property type="protein sequence ID" value="ESW28803.1"/>
    <property type="molecule type" value="Genomic_DNA"/>
</dbReference>
<dbReference type="AlphaFoldDB" id="V7CHH4"/>
<dbReference type="STRING" id="3885.V7CHH4"/>
<evidence type="ECO:0000256" key="1">
    <source>
        <dbReference type="SAM" id="MobiDB-lite"/>
    </source>
</evidence>
<dbReference type="Proteomes" id="UP000000226">
    <property type="component" value="Chromosome 2"/>
</dbReference>
<name>V7CHH4_PHAVU</name>
<sequence>MACLDMYNNSEHKRDDNHHHHHHNHQIAPMSPRISFSNDFVDVQQAMKQQEQRASRSDAPAVSSDFEFSVTNYSMMSADELFFKGRLLSYKDNCNNQMMQQRATTTTLKEELLTNDDECDQGFSLKPPKASSTRWKGLLGLRKTHIGSKKPHKSTEASSEPRSALANESSPISLELINEGGSNYVPYGVGEY</sequence>
<proteinExistence type="predicted"/>
<organism evidence="2 3">
    <name type="scientific">Phaseolus vulgaris</name>
    <name type="common">Kidney bean</name>
    <name type="synonym">French bean</name>
    <dbReference type="NCBI Taxonomy" id="3885"/>
    <lineage>
        <taxon>Eukaryota</taxon>
        <taxon>Viridiplantae</taxon>
        <taxon>Streptophyta</taxon>
        <taxon>Embryophyta</taxon>
        <taxon>Tracheophyta</taxon>
        <taxon>Spermatophyta</taxon>
        <taxon>Magnoliopsida</taxon>
        <taxon>eudicotyledons</taxon>
        <taxon>Gunneridae</taxon>
        <taxon>Pentapetalae</taxon>
        <taxon>rosids</taxon>
        <taxon>fabids</taxon>
        <taxon>Fabales</taxon>
        <taxon>Fabaceae</taxon>
        <taxon>Papilionoideae</taxon>
        <taxon>50 kb inversion clade</taxon>
        <taxon>NPAAA clade</taxon>
        <taxon>indigoferoid/millettioid clade</taxon>
        <taxon>Phaseoleae</taxon>
        <taxon>Phaseolus</taxon>
    </lineage>
</organism>
<reference evidence="3" key="1">
    <citation type="journal article" date="2014" name="Nat. Genet.">
        <title>A reference genome for common bean and genome-wide analysis of dual domestications.</title>
        <authorList>
            <person name="Schmutz J."/>
            <person name="McClean P.E."/>
            <person name="Mamidi S."/>
            <person name="Wu G.A."/>
            <person name="Cannon S.B."/>
            <person name="Grimwood J."/>
            <person name="Jenkins J."/>
            <person name="Shu S."/>
            <person name="Song Q."/>
            <person name="Chavarro C."/>
            <person name="Torres-Torres M."/>
            <person name="Geffroy V."/>
            <person name="Moghaddam S.M."/>
            <person name="Gao D."/>
            <person name="Abernathy B."/>
            <person name="Barry K."/>
            <person name="Blair M."/>
            <person name="Brick M.A."/>
            <person name="Chovatia M."/>
            <person name="Gepts P."/>
            <person name="Goodstein D.M."/>
            <person name="Gonzales M."/>
            <person name="Hellsten U."/>
            <person name="Hyten D.L."/>
            <person name="Jia G."/>
            <person name="Kelly J.D."/>
            <person name="Kudrna D."/>
            <person name="Lee R."/>
            <person name="Richard M.M."/>
            <person name="Miklas P.N."/>
            <person name="Osorno J.M."/>
            <person name="Rodrigues J."/>
            <person name="Thareau V."/>
            <person name="Urrea C.A."/>
            <person name="Wang M."/>
            <person name="Yu Y."/>
            <person name="Zhang M."/>
            <person name="Wing R.A."/>
            <person name="Cregan P.B."/>
            <person name="Rokhsar D.S."/>
            <person name="Jackson S.A."/>
        </authorList>
    </citation>
    <scope>NUCLEOTIDE SEQUENCE [LARGE SCALE GENOMIC DNA]</scope>
    <source>
        <strain evidence="3">cv. G19833</strain>
    </source>
</reference>
<feature type="region of interest" description="Disordered" evidence="1">
    <location>
        <begin position="146"/>
        <end position="171"/>
    </location>
</feature>
<evidence type="ECO:0000313" key="3">
    <source>
        <dbReference type="Proteomes" id="UP000000226"/>
    </source>
</evidence>
<feature type="region of interest" description="Disordered" evidence="1">
    <location>
        <begin position="1"/>
        <end position="27"/>
    </location>
</feature>
<dbReference type="OrthoDB" id="1927989at2759"/>